<dbReference type="EMBL" id="JACOFT010000002">
    <property type="protein sequence ID" value="MBC3810674.1"/>
    <property type="molecule type" value="Genomic_DNA"/>
</dbReference>
<dbReference type="Proteomes" id="UP000637632">
    <property type="component" value="Unassembled WGS sequence"/>
</dbReference>
<protein>
    <submittedName>
        <fullName evidence="1">Acyloxyacyl hydrolase</fullName>
    </submittedName>
</protein>
<reference evidence="1 2" key="1">
    <citation type="submission" date="2020-08" db="EMBL/GenBank/DDBJ databases">
        <title>Novel species isolated from subtropical streams in China.</title>
        <authorList>
            <person name="Lu H."/>
        </authorList>
    </citation>
    <scope>NUCLEOTIDE SEQUENCE [LARGE SCALE GENOMIC DNA]</scope>
    <source>
        <strain evidence="1 2">CCTCC AB 2015119</strain>
    </source>
</reference>
<dbReference type="InterPro" id="IPR018550">
    <property type="entry name" value="Lipid-A_deacylase-rel"/>
</dbReference>
<evidence type="ECO:0000313" key="1">
    <source>
        <dbReference type="EMBL" id="MBC3810674.1"/>
    </source>
</evidence>
<dbReference type="Pfam" id="PF09411">
    <property type="entry name" value="PagL"/>
    <property type="match status" value="1"/>
</dbReference>
<organism evidence="1 2">
    <name type="scientific">Undibacterium aquatile</name>
    <dbReference type="NCBI Taxonomy" id="1537398"/>
    <lineage>
        <taxon>Bacteria</taxon>
        <taxon>Pseudomonadati</taxon>
        <taxon>Pseudomonadota</taxon>
        <taxon>Betaproteobacteria</taxon>
        <taxon>Burkholderiales</taxon>
        <taxon>Oxalobacteraceae</taxon>
        <taxon>Undibacterium</taxon>
    </lineage>
</organism>
<evidence type="ECO:0000313" key="2">
    <source>
        <dbReference type="Proteomes" id="UP000637632"/>
    </source>
</evidence>
<gene>
    <name evidence="1" type="ORF">H8K26_04405</name>
</gene>
<dbReference type="Gene3D" id="2.40.160.20">
    <property type="match status" value="1"/>
</dbReference>
<accession>A0ABR6XED5</accession>
<comment type="caution">
    <text evidence="1">The sequence shown here is derived from an EMBL/GenBank/DDBJ whole genome shotgun (WGS) entry which is preliminary data.</text>
</comment>
<keyword evidence="2" id="KW-1185">Reference proteome</keyword>
<proteinExistence type="predicted"/>
<keyword evidence="1" id="KW-0378">Hydrolase</keyword>
<dbReference type="GO" id="GO:0016787">
    <property type="term" value="F:hydrolase activity"/>
    <property type="evidence" value="ECO:0007669"/>
    <property type="project" value="UniProtKB-KW"/>
</dbReference>
<sequence>MGVGYVFNNGWEAGLKIQHFSNGAIKKPNPGVNVATVKVGYHF</sequence>
<name>A0ABR6XED5_9BURK</name>